<organism evidence="1 2">
    <name type="scientific">Haematococcus lacustris</name>
    <name type="common">Green alga</name>
    <name type="synonym">Haematococcus pluvialis</name>
    <dbReference type="NCBI Taxonomy" id="44745"/>
    <lineage>
        <taxon>Eukaryota</taxon>
        <taxon>Viridiplantae</taxon>
        <taxon>Chlorophyta</taxon>
        <taxon>core chlorophytes</taxon>
        <taxon>Chlorophyceae</taxon>
        <taxon>CS clade</taxon>
        <taxon>Chlamydomonadales</taxon>
        <taxon>Haematococcaceae</taxon>
        <taxon>Haematococcus</taxon>
    </lineage>
</organism>
<evidence type="ECO:0000313" key="1">
    <source>
        <dbReference type="EMBL" id="GFH22443.1"/>
    </source>
</evidence>
<gene>
    <name evidence="1" type="ORF">HaLaN_19912</name>
</gene>
<dbReference type="Proteomes" id="UP000485058">
    <property type="component" value="Unassembled WGS sequence"/>
</dbReference>
<name>A0A699ZIM9_HAELA</name>
<proteinExistence type="predicted"/>
<keyword evidence="2" id="KW-1185">Reference proteome</keyword>
<protein>
    <submittedName>
        <fullName evidence="1">Uncharacterized protein</fullName>
    </submittedName>
</protein>
<dbReference type="EMBL" id="BLLF01002041">
    <property type="protein sequence ID" value="GFH22443.1"/>
    <property type="molecule type" value="Genomic_DNA"/>
</dbReference>
<reference evidence="1 2" key="1">
    <citation type="submission" date="2020-02" db="EMBL/GenBank/DDBJ databases">
        <title>Draft genome sequence of Haematococcus lacustris strain NIES-144.</title>
        <authorList>
            <person name="Morimoto D."/>
            <person name="Nakagawa S."/>
            <person name="Yoshida T."/>
            <person name="Sawayama S."/>
        </authorList>
    </citation>
    <scope>NUCLEOTIDE SEQUENCE [LARGE SCALE GENOMIC DNA]</scope>
    <source>
        <strain evidence="1 2">NIES-144</strain>
    </source>
</reference>
<accession>A0A699ZIM9</accession>
<comment type="caution">
    <text evidence="1">The sequence shown here is derived from an EMBL/GenBank/DDBJ whole genome shotgun (WGS) entry which is preliminary data.</text>
</comment>
<evidence type="ECO:0000313" key="2">
    <source>
        <dbReference type="Proteomes" id="UP000485058"/>
    </source>
</evidence>
<dbReference type="AlphaFoldDB" id="A0A699ZIM9"/>
<sequence length="66" mass="7010">MSDHARTMRSATIKFLARVVPRVEDGKGLVDLTDDIRHLAGGVALSHLPDNSASMTAVKVQAIVIG</sequence>